<dbReference type="EMBL" id="CP084166">
    <property type="protein sequence ID" value="UJG41959.1"/>
    <property type="molecule type" value="Genomic_DNA"/>
</dbReference>
<dbReference type="Proteomes" id="UP001201020">
    <property type="component" value="Chromosome"/>
</dbReference>
<dbReference type="PANTHER" id="PTHR47917">
    <property type="match status" value="1"/>
</dbReference>
<dbReference type="Pfam" id="PF01996">
    <property type="entry name" value="F420_ligase"/>
    <property type="match status" value="1"/>
</dbReference>
<evidence type="ECO:0000313" key="2">
    <source>
        <dbReference type="EMBL" id="UJG41959.1"/>
    </source>
</evidence>
<dbReference type="InterPro" id="IPR002847">
    <property type="entry name" value="F420-0_gamma-glut_ligase-dom"/>
</dbReference>
<accession>A0A9Y1BPF0</accession>
<reference evidence="2" key="1">
    <citation type="journal article" date="2022" name="Nat. Microbiol.">
        <title>Unique mobile elements and scalable gene flow at the prokaryote-eukaryote boundary revealed by circularized Asgard archaea genomes.</title>
        <authorList>
            <person name="Wu F."/>
            <person name="Speth D.R."/>
            <person name="Philosof A."/>
            <person name="Cremiere A."/>
            <person name="Narayanan A."/>
            <person name="Barco R.A."/>
            <person name="Connon S.A."/>
            <person name="Amend J.P."/>
            <person name="Antoshechkin I.A."/>
            <person name="Orphan V.J."/>
        </authorList>
    </citation>
    <scope>NUCLEOTIDE SEQUENCE</scope>
    <source>
        <strain evidence="2">PM71</strain>
    </source>
</reference>
<name>A0A9Y1BPF0_9ARCH</name>
<dbReference type="SUPFAM" id="SSF144010">
    <property type="entry name" value="CofE-like"/>
    <property type="match status" value="1"/>
</dbReference>
<gene>
    <name evidence="2" type="ORF">K9W45_05705</name>
</gene>
<evidence type="ECO:0000259" key="1">
    <source>
        <dbReference type="Pfam" id="PF01996"/>
    </source>
</evidence>
<protein>
    <submittedName>
        <fullName evidence="2">Coenzyme F420-0:L-glutamate ligase</fullName>
    </submittedName>
</protein>
<sequence length="272" mass="30500">MSIEIIPIPSIKVVDVGDDIVDIFLKSLEKANKEIKDKDIIVFASKVVSFSEKNVLDFKDIEKRVTPIARKIAEKAKISAEFAQVILEECDYNYIGTVPGAITTYNEYGLLANAGADQSNVGEKRIVLLPKNSKESAMRIHKQLSKITKKEIGIIIADSRTMPLRLGTVGCALGTYGFKAVLDERGRTDLFNREMHITQRAIADQLATAAELLMGETNEQIPFVIIRGYPMIKIENRDEKDINNLITAKDCMFIGPLFDCIQEKVEKEKNEY</sequence>
<proteinExistence type="predicted"/>
<dbReference type="GO" id="GO:0052618">
    <property type="term" value="F:coenzyme F420-0:L-glutamate ligase activity"/>
    <property type="evidence" value="ECO:0007669"/>
    <property type="project" value="TreeGrafter"/>
</dbReference>
<organism evidence="2">
    <name type="scientific">Candidatus Heimdallarchaeum aukensis</name>
    <dbReference type="NCBI Taxonomy" id="2876573"/>
    <lineage>
        <taxon>Archaea</taxon>
        <taxon>Promethearchaeati</taxon>
        <taxon>Candidatus Heimdallarchaeota</taxon>
        <taxon>Candidatus Heimdallarchaeia (ex Rinke et al. 2021) (nom. nud.)</taxon>
        <taxon>Candidatus Heimdallarchaeales</taxon>
        <taxon>Candidatus Heimdallarchaeaceae</taxon>
        <taxon>Candidatus Heimdallarchaeum</taxon>
    </lineage>
</organism>
<dbReference type="Gene3D" id="3.30.1330.100">
    <property type="entry name" value="CofE-like"/>
    <property type="match status" value="1"/>
</dbReference>
<dbReference type="PANTHER" id="PTHR47917:SF1">
    <property type="entry name" value="COENZYME F420:L-GLUTAMATE LIGASE"/>
    <property type="match status" value="1"/>
</dbReference>
<keyword evidence="2" id="KW-0436">Ligase</keyword>
<dbReference type="AlphaFoldDB" id="A0A9Y1BPF0"/>
<feature type="domain" description="Coenzyme F420:L-glutamate ligase-like" evidence="1">
    <location>
        <begin position="11"/>
        <end position="228"/>
    </location>
</feature>
<dbReference type="Gene3D" id="3.90.1660.10">
    <property type="entry name" value="CofE-like domain"/>
    <property type="match status" value="1"/>
</dbReference>